<feature type="region of interest" description="Disordered" evidence="1">
    <location>
        <begin position="1"/>
        <end position="95"/>
    </location>
</feature>
<organism evidence="2 3">
    <name type="scientific">Aspergillus pseudonomiae</name>
    <dbReference type="NCBI Taxonomy" id="1506151"/>
    <lineage>
        <taxon>Eukaryota</taxon>
        <taxon>Fungi</taxon>
        <taxon>Dikarya</taxon>
        <taxon>Ascomycota</taxon>
        <taxon>Pezizomycotina</taxon>
        <taxon>Eurotiomycetes</taxon>
        <taxon>Eurotiomycetidae</taxon>
        <taxon>Eurotiales</taxon>
        <taxon>Aspergillaceae</taxon>
        <taxon>Aspergillus</taxon>
        <taxon>Aspergillus subgen. Circumdati</taxon>
    </lineage>
</organism>
<dbReference type="GeneID" id="43668508"/>
<protein>
    <submittedName>
        <fullName evidence="2">Uncharacterized protein</fullName>
    </submittedName>
</protein>
<keyword evidence="3" id="KW-1185">Reference proteome</keyword>
<proteinExistence type="predicted"/>
<name>A0A5N7CTY0_9EURO</name>
<feature type="compositionally biased region" description="Polar residues" evidence="1">
    <location>
        <begin position="62"/>
        <end position="71"/>
    </location>
</feature>
<dbReference type="AlphaFoldDB" id="A0A5N7CTY0"/>
<feature type="compositionally biased region" description="Pro residues" evidence="1">
    <location>
        <begin position="10"/>
        <end position="27"/>
    </location>
</feature>
<dbReference type="Proteomes" id="UP000325579">
    <property type="component" value="Unassembled WGS sequence"/>
</dbReference>
<sequence length="127" mass="14305">MEEEKDHPCQPDPPKPAPSQRKTPPPKTYLNDTSKHQDQDQGQRDHNEPDPNPPPPAYTPTVLIQNQTTHSAYRPSSILPKPVVIPGYAPPRMKENQNDLRDQVLRANKNMQTAITCVVKDALILET</sequence>
<accession>A0A5N7CTY0</accession>
<evidence type="ECO:0000313" key="3">
    <source>
        <dbReference type="Proteomes" id="UP000325579"/>
    </source>
</evidence>
<dbReference type="RefSeq" id="XP_031934758.1">
    <property type="nucleotide sequence ID" value="XM_032083817.1"/>
</dbReference>
<evidence type="ECO:0000256" key="1">
    <source>
        <dbReference type="SAM" id="MobiDB-lite"/>
    </source>
</evidence>
<dbReference type="EMBL" id="ML736895">
    <property type="protein sequence ID" value="KAE8397439.1"/>
    <property type="molecule type" value="Genomic_DNA"/>
</dbReference>
<gene>
    <name evidence="2" type="ORF">BDV37DRAFT_265647</name>
</gene>
<reference evidence="2 3" key="1">
    <citation type="submission" date="2019-04" db="EMBL/GenBank/DDBJ databases">
        <authorList>
            <consortium name="DOE Joint Genome Institute"/>
            <person name="Mondo S."/>
            <person name="Kjaerbolling I."/>
            <person name="Vesth T."/>
            <person name="Frisvad J.C."/>
            <person name="Nybo J.L."/>
            <person name="Theobald S."/>
            <person name="Kildgaard S."/>
            <person name="Isbrandt T."/>
            <person name="Kuo A."/>
            <person name="Sato A."/>
            <person name="Lyhne E.K."/>
            <person name="Kogle M.E."/>
            <person name="Wiebenga A."/>
            <person name="Kun R.S."/>
            <person name="Lubbers R.J."/>
            <person name="Makela M.R."/>
            <person name="Barry K."/>
            <person name="Chovatia M."/>
            <person name="Clum A."/>
            <person name="Daum C."/>
            <person name="Haridas S."/>
            <person name="He G."/>
            <person name="LaButti K."/>
            <person name="Lipzen A."/>
            <person name="Riley R."/>
            <person name="Salamov A."/>
            <person name="Simmons B.A."/>
            <person name="Magnuson J.K."/>
            <person name="Henrissat B."/>
            <person name="Mortensen U.H."/>
            <person name="Larsen T.O."/>
            <person name="Devries R.P."/>
            <person name="Grigoriev I.V."/>
            <person name="Machida M."/>
            <person name="Baker S.E."/>
            <person name="Andersen M.R."/>
            <person name="Cantor M.N."/>
            <person name="Hua S.X."/>
        </authorList>
    </citation>
    <scope>NUCLEOTIDE SEQUENCE [LARGE SCALE GENOMIC DNA]</scope>
    <source>
        <strain evidence="2 3">CBS 119388</strain>
    </source>
</reference>
<evidence type="ECO:0000313" key="2">
    <source>
        <dbReference type="EMBL" id="KAE8397439.1"/>
    </source>
</evidence>
<feature type="compositionally biased region" description="Basic and acidic residues" evidence="1">
    <location>
        <begin position="33"/>
        <end position="49"/>
    </location>
</feature>